<dbReference type="Proteomes" id="UP000029590">
    <property type="component" value="Unassembled WGS sequence"/>
</dbReference>
<dbReference type="InterPro" id="IPR007055">
    <property type="entry name" value="BON_dom"/>
</dbReference>
<dbReference type="EMBL" id="JPGG01000017">
    <property type="protein sequence ID" value="KGC11393.1"/>
    <property type="molecule type" value="Genomic_DNA"/>
</dbReference>
<feature type="domain" description="BON" evidence="1">
    <location>
        <begin position="48"/>
        <end position="116"/>
    </location>
</feature>
<dbReference type="AlphaFoldDB" id="A0AAW3EU94"/>
<gene>
    <name evidence="2" type="ORF">DM48_7405</name>
</gene>
<reference evidence="2 3" key="1">
    <citation type="submission" date="2014-04" db="EMBL/GenBank/DDBJ databases">
        <authorList>
            <person name="Bishop-Lilly K.A."/>
            <person name="Broomall S.M."/>
            <person name="Chain P.S."/>
            <person name="Chertkov O."/>
            <person name="Coyne S.R."/>
            <person name="Daligault H.E."/>
            <person name="Davenport K.W."/>
            <person name="Erkkila T."/>
            <person name="Frey K.G."/>
            <person name="Gibbons H.S."/>
            <person name="Gu W."/>
            <person name="Jaissle J."/>
            <person name="Johnson S.L."/>
            <person name="Koroleva G.I."/>
            <person name="Ladner J.T."/>
            <person name="Lo C.-C."/>
            <person name="Minogue T.D."/>
            <person name="Munk C."/>
            <person name="Palacios G.F."/>
            <person name="Redden C.L."/>
            <person name="Rosenzweig C.N."/>
            <person name="Scholz M.B."/>
            <person name="Teshima H."/>
            <person name="Xu Y."/>
        </authorList>
    </citation>
    <scope>NUCLEOTIDE SEQUENCE [LARGE SCALE GENOMIC DNA]</scope>
    <source>
        <strain evidence="3">gladioli</strain>
    </source>
</reference>
<dbReference type="PANTHER" id="PTHR34606">
    <property type="entry name" value="BON DOMAIN-CONTAINING PROTEIN"/>
    <property type="match status" value="1"/>
</dbReference>
<comment type="caution">
    <text evidence="2">The sequence shown here is derived from an EMBL/GenBank/DDBJ whole genome shotgun (WGS) entry which is preliminary data.</text>
</comment>
<dbReference type="Gene3D" id="3.30.1340.30">
    <property type="match status" value="1"/>
</dbReference>
<dbReference type="PANTHER" id="PTHR34606:SF15">
    <property type="entry name" value="BON DOMAIN-CONTAINING PROTEIN"/>
    <property type="match status" value="1"/>
</dbReference>
<evidence type="ECO:0000313" key="2">
    <source>
        <dbReference type="EMBL" id="KGC11393.1"/>
    </source>
</evidence>
<protein>
    <submittedName>
        <fullName evidence="2">BON domain protein</fullName>
    </submittedName>
</protein>
<proteinExistence type="predicted"/>
<evidence type="ECO:0000259" key="1">
    <source>
        <dbReference type="PROSITE" id="PS50914"/>
    </source>
</evidence>
<sequence length="120" mass="12259">MATMSDPLAVAVVVCITIAGCSVSYAQQPTSTTSAHAASAGVKTDRKADRALAVLVRTQLGKFLGFDVSAIAVRVKSGAVTLSGSVLTEDEKNEAETVARGVGGVSSVTNNLRVLHRKGS</sequence>
<dbReference type="InterPro" id="IPR051686">
    <property type="entry name" value="Lipoprotein_DolP"/>
</dbReference>
<name>A0AAW3EU94_BURGA</name>
<organism evidence="2 3">
    <name type="scientific">Burkholderia gladioli</name>
    <name type="common">Pseudomonas marginata</name>
    <name type="synonym">Phytomonas marginata</name>
    <dbReference type="NCBI Taxonomy" id="28095"/>
    <lineage>
        <taxon>Bacteria</taxon>
        <taxon>Pseudomonadati</taxon>
        <taxon>Pseudomonadota</taxon>
        <taxon>Betaproteobacteria</taxon>
        <taxon>Burkholderiales</taxon>
        <taxon>Burkholderiaceae</taxon>
        <taxon>Burkholderia</taxon>
    </lineage>
</organism>
<accession>A0AAW3EU94</accession>
<dbReference type="PROSITE" id="PS50914">
    <property type="entry name" value="BON"/>
    <property type="match status" value="1"/>
</dbReference>
<dbReference type="Pfam" id="PF04972">
    <property type="entry name" value="BON"/>
    <property type="match status" value="1"/>
</dbReference>
<evidence type="ECO:0000313" key="3">
    <source>
        <dbReference type="Proteomes" id="UP000029590"/>
    </source>
</evidence>